<dbReference type="RefSeq" id="WP_037432764.1">
    <property type="nucleotide sequence ID" value="NZ_CP187422.1"/>
</dbReference>
<comment type="caution">
    <text evidence="2">The sequence shown here is derived from an EMBL/GenBank/DDBJ whole genome shotgun (WGS) entry which is preliminary data.</text>
</comment>
<dbReference type="Proteomes" id="UP000220353">
    <property type="component" value="Unassembled WGS sequence"/>
</dbReference>
<dbReference type="EMBL" id="NWTC01000005">
    <property type="protein sequence ID" value="PDT48516.1"/>
    <property type="molecule type" value="Genomic_DNA"/>
</dbReference>
<feature type="transmembrane region" description="Helical" evidence="1">
    <location>
        <begin position="145"/>
        <end position="167"/>
    </location>
</feature>
<evidence type="ECO:0000256" key="1">
    <source>
        <dbReference type="SAM" id="Phobius"/>
    </source>
</evidence>
<keyword evidence="1" id="KW-1133">Transmembrane helix</keyword>
<reference evidence="2 3" key="1">
    <citation type="submission" date="2017-09" db="EMBL/GenBank/DDBJ databases">
        <title>Comparative genomics of rhizobia isolated from Phaseolus vulgaris in China.</title>
        <authorList>
            <person name="Tong W."/>
        </authorList>
    </citation>
    <scope>NUCLEOTIDE SEQUENCE [LARGE SCALE GENOMIC DNA]</scope>
    <source>
        <strain evidence="2 3">PCH1</strain>
    </source>
</reference>
<keyword evidence="1" id="KW-0812">Transmembrane</keyword>
<feature type="transmembrane region" description="Helical" evidence="1">
    <location>
        <begin position="80"/>
        <end position="99"/>
    </location>
</feature>
<gene>
    <name evidence="2" type="ORF">CO661_08595</name>
</gene>
<organism evidence="2 3">
    <name type="scientific">Rhizobium fredii</name>
    <name type="common">Sinorhizobium fredii</name>
    <dbReference type="NCBI Taxonomy" id="380"/>
    <lineage>
        <taxon>Bacteria</taxon>
        <taxon>Pseudomonadati</taxon>
        <taxon>Pseudomonadota</taxon>
        <taxon>Alphaproteobacteria</taxon>
        <taxon>Hyphomicrobiales</taxon>
        <taxon>Rhizobiaceae</taxon>
        <taxon>Sinorhizobium/Ensifer group</taxon>
        <taxon>Sinorhizobium</taxon>
    </lineage>
</organism>
<name>A0A2A6M206_RHIFR</name>
<evidence type="ECO:0000313" key="3">
    <source>
        <dbReference type="Proteomes" id="UP000220353"/>
    </source>
</evidence>
<dbReference type="AlphaFoldDB" id="A0A2A6M206"/>
<evidence type="ECO:0000313" key="2">
    <source>
        <dbReference type="EMBL" id="PDT48516.1"/>
    </source>
</evidence>
<accession>A0A2A6M206</accession>
<keyword evidence="1" id="KW-0472">Membrane</keyword>
<proteinExistence type="predicted"/>
<feature type="transmembrane region" description="Helical" evidence="1">
    <location>
        <begin position="187"/>
        <end position="210"/>
    </location>
</feature>
<sequence length="217" mass="23233">MTDSPGADGALNSGRNFDIQRDGSVHYWSRTMSMPVVMTTQQLAAIDNENTRVLLSILASSIILVLTDGCRWVGDINNGTAIAILMAVLSFNALFIARFREGRHAILHRMPPAPPGTKVQPALSLVQGFLVAASVLREKVAGASVLMLLILGFASLFGMFSTGSTLIQLNEGVAFYFGKRNSFPMGPALPVGAFLVSVLLAKWTASALVARVGRKRD</sequence>
<protein>
    <submittedName>
        <fullName evidence="2">Uncharacterized protein</fullName>
    </submittedName>
</protein>